<comment type="similarity">
    <text evidence="1">Belongs to the LysR transcriptional regulatory family.</text>
</comment>
<dbReference type="GO" id="GO:0003700">
    <property type="term" value="F:DNA-binding transcription factor activity"/>
    <property type="evidence" value="ECO:0007669"/>
    <property type="project" value="InterPro"/>
</dbReference>
<dbReference type="InterPro" id="IPR005119">
    <property type="entry name" value="LysR_subst-bd"/>
</dbReference>
<feature type="domain" description="HTH lysR-type" evidence="5">
    <location>
        <begin position="1"/>
        <end position="59"/>
    </location>
</feature>
<organism evidence="6 7">
    <name type="scientific">Xylophilus rhododendri</name>
    <dbReference type="NCBI Taxonomy" id="2697032"/>
    <lineage>
        <taxon>Bacteria</taxon>
        <taxon>Pseudomonadati</taxon>
        <taxon>Pseudomonadota</taxon>
        <taxon>Betaproteobacteria</taxon>
        <taxon>Burkholderiales</taxon>
        <taxon>Xylophilus</taxon>
    </lineage>
</organism>
<accession>A0A857J0D1</accession>
<dbReference type="KEGG" id="xyk:GT347_00240"/>
<dbReference type="PANTHER" id="PTHR30126">
    <property type="entry name" value="HTH-TYPE TRANSCRIPTIONAL REGULATOR"/>
    <property type="match status" value="1"/>
</dbReference>
<keyword evidence="3" id="KW-0238">DNA-binding</keyword>
<dbReference type="RefSeq" id="WP_160550079.1">
    <property type="nucleotide sequence ID" value="NZ_CP047650.1"/>
</dbReference>
<dbReference type="PANTHER" id="PTHR30126:SF6">
    <property type="entry name" value="HTH-TYPE TRANSCRIPTIONAL REGULATOR CYSB-RELATED"/>
    <property type="match status" value="1"/>
</dbReference>
<dbReference type="InterPro" id="IPR000847">
    <property type="entry name" value="LysR_HTH_N"/>
</dbReference>
<dbReference type="NCBIfam" id="NF009327">
    <property type="entry name" value="PRK12684.1"/>
    <property type="match status" value="1"/>
</dbReference>
<keyword evidence="7" id="KW-1185">Reference proteome</keyword>
<sequence>MNLHQFRFVQEAVRRNLNLTEAAKALHTSQPGVSKAIIELEEELGVEIFARHGKRLKRVTEPGQHVLASIELIMREVGNLRRIGEQFSAQDSGTLSIATTHTQARYVLPIPVAKLREAYPKVNVSLHQGSPDQVARMLLDDTAEIGIATESLSSYADLVTLPCYQWEHVLVVPVGHPLAGVERVSLEELAREPIVTYHPSFTGRTRIDQAFANKKLTPRIALEAIDSDVIKTYVRLGLGIGIVAEMAVRGEGNESSDLVVRPVGHLFGQNVARVAFKRSAYLRNFVFKFAELLSDRLSRDLIAKALSGHFHDHEL</sequence>
<dbReference type="Pfam" id="PF00126">
    <property type="entry name" value="HTH_1"/>
    <property type="match status" value="1"/>
</dbReference>
<dbReference type="SUPFAM" id="SSF46785">
    <property type="entry name" value="Winged helix' DNA-binding domain"/>
    <property type="match status" value="1"/>
</dbReference>
<evidence type="ECO:0000256" key="4">
    <source>
        <dbReference type="ARBA" id="ARBA00023163"/>
    </source>
</evidence>
<gene>
    <name evidence="6" type="ORF">GT347_00240</name>
</gene>
<dbReference type="EMBL" id="CP047650">
    <property type="protein sequence ID" value="QHI96561.1"/>
    <property type="molecule type" value="Genomic_DNA"/>
</dbReference>
<keyword evidence="2" id="KW-0805">Transcription regulation</keyword>
<protein>
    <submittedName>
        <fullName evidence="6">CysB family HTH-type transcriptional regulator</fullName>
    </submittedName>
</protein>
<evidence type="ECO:0000256" key="2">
    <source>
        <dbReference type="ARBA" id="ARBA00023015"/>
    </source>
</evidence>
<evidence type="ECO:0000313" key="6">
    <source>
        <dbReference type="EMBL" id="QHI96561.1"/>
    </source>
</evidence>
<dbReference type="Gene3D" id="1.10.10.10">
    <property type="entry name" value="Winged helix-like DNA-binding domain superfamily/Winged helix DNA-binding domain"/>
    <property type="match status" value="1"/>
</dbReference>
<dbReference type="GO" id="GO:0000976">
    <property type="term" value="F:transcription cis-regulatory region binding"/>
    <property type="evidence" value="ECO:0007669"/>
    <property type="project" value="TreeGrafter"/>
</dbReference>
<dbReference type="Gene3D" id="3.40.190.10">
    <property type="entry name" value="Periplasmic binding protein-like II"/>
    <property type="match status" value="2"/>
</dbReference>
<dbReference type="Pfam" id="PF03466">
    <property type="entry name" value="LysR_substrate"/>
    <property type="match status" value="1"/>
</dbReference>
<dbReference type="InterPro" id="IPR036390">
    <property type="entry name" value="WH_DNA-bd_sf"/>
</dbReference>
<reference evidence="6 7" key="1">
    <citation type="submission" date="2020-01" db="EMBL/GenBank/DDBJ databases">
        <title>Genome sequencing of strain KACC 21265.</title>
        <authorList>
            <person name="Heo J."/>
            <person name="Kim S.-J."/>
            <person name="Kim J.-S."/>
            <person name="Hong S.-B."/>
            <person name="Kwon S.-W."/>
        </authorList>
    </citation>
    <scope>NUCLEOTIDE SEQUENCE [LARGE SCALE GENOMIC DNA]</scope>
    <source>
        <strain evidence="6 7">KACC 21265</strain>
    </source>
</reference>
<proteinExistence type="inferred from homology"/>
<name>A0A857J0D1_9BURK</name>
<dbReference type="CDD" id="cd08413">
    <property type="entry name" value="PBP2_CysB_like"/>
    <property type="match status" value="1"/>
</dbReference>
<dbReference type="InterPro" id="IPR037423">
    <property type="entry name" value="CysB_PBP2"/>
</dbReference>
<dbReference type="SUPFAM" id="SSF53850">
    <property type="entry name" value="Periplasmic binding protein-like II"/>
    <property type="match status" value="1"/>
</dbReference>
<dbReference type="PRINTS" id="PR00039">
    <property type="entry name" value="HTHLYSR"/>
</dbReference>
<evidence type="ECO:0000313" key="7">
    <source>
        <dbReference type="Proteomes" id="UP000464787"/>
    </source>
</evidence>
<evidence type="ECO:0000259" key="5">
    <source>
        <dbReference type="PROSITE" id="PS50931"/>
    </source>
</evidence>
<dbReference type="GO" id="GO:0019344">
    <property type="term" value="P:cysteine biosynthetic process"/>
    <property type="evidence" value="ECO:0007669"/>
    <property type="project" value="TreeGrafter"/>
</dbReference>
<dbReference type="PROSITE" id="PS50931">
    <property type="entry name" value="HTH_LYSR"/>
    <property type="match status" value="1"/>
</dbReference>
<evidence type="ECO:0000256" key="1">
    <source>
        <dbReference type="ARBA" id="ARBA00009437"/>
    </source>
</evidence>
<evidence type="ECO:0000256" key="3">
    <source>
        <dbReference type="ARBA" id="ARBA00023125"/>
    </source>
</evidence>
<dbReference type="AlphaFoldDB" id="A0A857J0D1"/>
<dbReference type="Proteomes" id="UP000464787">
    <property type="component" value="Chromosome"/>
</dbReference>
<dbReference type="InterPro" id="IPR036388">
    <property type="entry name" value="WH-like_DNA-bd_sf"/>
</dbReference>
<keyword evidence="4" id="KW-0804">Transcription</keyword>